<dbReference type="PANTHER" id="PTHR30055">
    <property type="entry name" value="HTH-TYPE TRANSCRIPTIONAL REGULATOR RUTR"/>
    <property type="match status" value="1"/>
</dbReference>
<feature type="domain" description="HTH tetR-type" evidence="4">
    <location>
        <begin position="11"/>
        <end position="72"/>
    </location>
</feature>
<name>A0A640SKP2_9ACTN</name>
<evidence type="ECO:0000256" key="3">
    <source>
        <dbReference type="SAM" id="MobiDB-lite"/>
    </source>
</evidence>
<dbReference type="GO" id="GO:0000976">
    <property type="term" value="F:transcription cis-regulatory region binding"/>
    <property type="evidence" value="ECO:0007669"/>
    <property type="project" value="TreeGrafter"/>
</dbReference>
<dbReference type="Pfam" id="PF00440">
    <property type="entry name" value="TetR_N"/>
    <property type="match status" value="1"/>
</dbReference>
<evidence type="ECO:0000313" key="5">
    <source>
        <dbReference type="EMBL" id="GFE11434.1"/>
    </source>
</evidence>
<organism evidence="5 6">
    <name type="scientific">Streptomyces caniferus</name>
    <dbReference type="NCBI Taxonomy" id="285557"/>
    <lineage>
        <taxon>Bacteria</taxon>
        <taxon>Bacillati</taxon>
        <taxon>Actinomycetota</taxon>
        <taxon>Actinomycetes</taxon>
        <taxon>Kitasatosporales</taxon>
        <taxon>Streptomycetaceae</taxon>
        <taxon>Streptomyces</taxon>
    </lineage>
</organism>
<protein>
    <recommendedName>
        <fullName evidence="4">HTH tetR-type domain-containing protein</fullName>
    </recommendedName>
</protein>
<dbReference type="EMBL" id="BLIN01000005">
    <property type="protein sequence ID" value="GFE11434.1"/>
    <property type="molecule type" value="Genomic_DNA"/>
</dbReference>
<dbReference type="PANTHER" id="PTHR30055:SF209">
    <property type="entry name" value="POSSIBLE TRANSCRIPTIONAL REGULATORY PROTEIN (PROBABLY TETR-FAMILY)"/>
    <property type="match status" value="1"/>
</dbReference>
<dbReference type="OrthoDB" id="4542210at2"/>
<proteinExistence type="predicted"/>
<dbReference type="PROSITE" id="PS50977">
    <property type="entry name" value="HTH_TETR_2"/>
    <property type="match status" value="1"/>
</dbReference>
<dbReference type="RefSeq" id="WP_159482074.1">
    <property type="nucleotide sequence ID" value="NZ_BAAATH010000001.1"/>
</dbReference>
<evidence type="ECO:0000256" key="2">
    <source>
        <dbReference type="PROSITE-ProRule" id="PRU00335"/>
    </source>
</evidence>
<evidence type="ECO:0000313" key="6">
    <source>
        <dbReference type="Proteomes" id="UP000435837"/>
    </source>
</evidence>
<dbReference type="GO" id="GO:0003700">
    <property type="term" value="F:DNA-binding transcription factor activity"/>
    <property type="evidence" value="ECO:0007669"/>
    <property type="project" value="TreeGrafter"/>
</dbReference>
<evidence type="ECO:0000259" key="4">
    <source>
        <dbReference type="PROSITE" id="PS50977"/>
    </source>
</evidence>
<evidence type="ECO:0000256" key="1">
    <source>
        <dbReference type="ARBA" id="ARBA00023125"/>
    </source>
</evidence>
<feature type="DNA-binding region" description="H-T-H motif" evidence="2">
    <location>
        <begin position="35"/>
        <end position="54"/>
    </location>
</feature>
<dbReference type="AlphaFoldDB" id="A0A640SKP2"/>
<feature type="region of interest" description="Disordered" evidence="3">
    <location>
        <begin position="155"/>
        <end position="186"/>
    </location>
</feature>
<comment type="caution">
    <text evidence="5">The sequence shown here is derived from an EMBL/GenBank/DDBJ whole genome shotgun (WGS) entry which is preliminary data.</text>
</comment>
<dbReference type="Proteomes" id="UP000435837">
    <property type="component" value="Unassembled WGS sequence"/>
</dbReference>
<dbReference type="Gene3D" id="1.10.357.10">
    <property type="entry name" value="Tetracycline Repressor, domain 2"/>
    <property type="match status" value="1"/>
</dbReference>
<gene>
    <name evidence="5" type="ORF">Scani_77020</name>
</gene>
<keyword evidence="1 2" id="KW-0238">DNA-binding</keyword>
<sequence>MAERKARADALRNREAVLTAADALFARSASPRSVSMDEIAAAAGVGKGTLFRRFGDRTGLIRAVFDARIEPLRQAVTEGPAPLGPSAAPRERVPALLDALLCFKLDHRHLALALEEASSGSPYQGASYAWWHAILRDTLGRLAGTAAAATPGVTSGVTADATAGPPGGGRSGDAPSGDGRSGDGRSGADDFTAHVLLAATRADLVEHLADQEGATPDRLRAQLAAFVARVLGEEGRAA</sequence>
<accession>A0A640SKP2</accession>
<dbReference type="InterPro" id="IPR009057">
    <property type="entry name" value="Homeodomain-like_sf"/>
</dbReference>
<reference evidence="5 6" key="1">
    <citation type="submission" date="2019-12" db="EMBL/GenBank/DDBJ databases">
        <title>Whole genome shotgun sequence of Streptomyces caniferus NBRC 15389.</title>
        <authorList>
            <person name="Ichikawa N."/>
            <person name="Kimura A."/>
            <person name="Kitahashi Y."/>
            <person name="Komaki H."/>
            <person name="Tamura T."/>
        </authorList>
    </citation>
    <scope>NUCLEOTIDE SEQUENCE [LARGE SCALE GENOMIC DNA]</scope>
    <source>
        <strain evidence="5 6">NBRC 15389</strain>
    </source>
</reference>
<dbReference type="InterPro" id="IPR050109">
    <property type="entry name" value="HTH-type_TetR-like_transc_reg"/>
</dbReference>
<dbReference type="SUPFAM" id="SSF46689">
    <property type="entry name" value="Homeodomain-like"/>
    <property type="match status" value="1"/>
</dbReference>
<dbReference type="InterPro" id="IPR001647">
    <property type="entry name" value="HTH_TetR"/>
</dbReference>